<keyword evidence="1" id="KW-1133">Transmembrane helix</keyword>
<keyword evidence="1" id="KW-0812">Transmembrane</keyword>
<gene>
    <name evidence="2" type="ORF">BJY26_001918</name>
</gene>
<evidence type="ECO:0000313" key="3">
    <source>
        <dbReference type="Proteomes" id="UP000539111"/>
    </source>
</evidence>
<accession>A0A7Z0IHJ8</accession>
<organism evidence="2 3">
    <name type="scientific">Spelaeicoccus albus</name>
    <dbReference type="NCBI Taxonomy" id="1280376"/>
    <lineage>
        <taxon>Bacteria</taxon>
        <taxon>Bacillati</taxon>
        <taxon>Actinomycetota</taxon>
        <taxon>Actinomycetes</taxon>
        <taxon>Micrococcales</taxon>
        <taxon>Brevibacteriaceae</taxon>
        <taxon>Spelaeicoccus</taxon>
    </lineage>
</organism>
<keyword evidence="3" id="KW-1185">Reference proteome</keyword>
<dbReference type="EMBL" id="JACBZP010000001">
    <property type="protein sequence ID" value="NYI67612.1"/>
    <property type="molecule type" value="Genomic_DNA"/>
</dbReference>
<proteinExistence type="predicted"/>
<dbReference type="Proteomes" id="UP000539111">
    <property type="component" value="Unassembled WGS sequence"/>
</dbReference>
<reference evidence="2 3" key="1">
    <citation type="submission" date="2020-07" db="EMBL/GenBank/DDBJ databases">
        <title>Sequencing the genomes of 1000 actinobacteria strains.</title>
        <authorList>
            <person name="Klenk H.-P."/>
        </authorList>
    </citation>
    <scope>NUCLEOTIDE SEQUENCE [LARGE SCALE GENOMIC DNA]</scope>
    <source>
        <strain evidence="2 3">DSM 26341</strain>
    </source>
</reference>
<feature type="transmembrane region" description="Helical" evidence="1">
    <location>
        <begin position="169"/>
        <end position="194"/>
    </location>
</feature>
<comment type="caution">
    <text evidence="2">The sequence shown here is derived from an EMBL/GenBank/DDBJ whole genome shotgun (WGS) entry which is preliminary data.</text>
</comment>
<keyword evidence="1" id="KW-0472">Membrane</keyword>
<sequence>MSRLIGACACTVLSVLILLIAVPTAFKVGTDDVIDTPARTLHGGQAVVFDENLVPFSGATAFLHISSDSDLFVGTANGVDVDDYVADTSYHLITDVEFPGDFTQRLVSGSSTLGADPGDLDWWTSKQTGKSVTVRFSPTERPQYIVVASPSGAKAIDVDVRMGLQTSGVFGYCMIGFGLALVLLAIAALLFTWWRSNRLPPARPLGARRGTRRGTAASRTLAGAIAGTAVLAASGCTAPVQPRTVEPVVPTKIAIPHSKAPAFIKRYSTQLEKSYRHDLHGLSNIQADPQLTRTRALAVTSDAADGRLRAPAYSSVTVAAPRLTKYPLWFIARAKDGGPDYLLVERDRSTSPWRVVQTVHAGKKLPAMIGRSDGSTPQASSKEVAELTTSAKAVAHFLQTGSKPDDGTRVSAKGLTDYRSYVGRLRSKKSGFKSVKPACKVDDADMTSRAIKTKDSVTALAEIRCTLSVSVPSSFSLDLGSSIEALLGGQGQESESGNNTIEVTSSHPIVLSRADDGTTEVVGTDWYLIGADSK</sequence>
<protein>
    <submittedName>
        <fullName evidence="2">Uncharacterized protein</fullName>
    </submittedName>
</protein>
<dbReference type="AlphaFoldDB" id="A0A7Z0IHJ8"/>
<name>A0A7Z0IHJ8_9MICO</name>
<evidence type="ECO:0000313" key="2">
    <source>
        <dbReference type="EMBL" id="NYI67612.1"/>
    </source>
</evidence>
<evidence type="ECO:0000256" key="1">
    <source>
        <dbReference type="SAM" id="Phobius"/>
    </source>
</evidence>